<comment type="caution">
    <text evidence="2">The sequence shown here is derived from an EMBL/GenBank/DDBJ whole genome shotgun (WGS) entry which is preliminary data.</text>
</comment>
<protein>
    <submittedName>
        <fullName evidence="2">Uncharacterized protein</fullName>
    </submittedName>
</protein>
<feature type="region of interest" description="Disordered" evidence="1">
    <location>
        <begin position="1"/>
        <end position="48"/>
    </location>
</feature>
<dbReference type="AlphaFoldDB" id="A0A9P3UJH9"/>
<evidence type="ECO:0000313" key="2">
    <source>
        <dbReference type="EMBL" id="GLB35708.1"/>
    </source>
</evidence>
<evidence type="ECO:0000256" key="1">
    <source>
        <dbReference type="SAM" id="MobiDB-lite"/>
    </source>
</evidence>
<name>A0A9P3UJH9_LYOSH</name>
<evidence type="ECO:0000313" key="3">
    <source>
        <dbReference type="Proteomes" id="UP001063166"/>
    </source>
</evidence>
<accession>A0A9P3UJH9</accession>
<reference evidence="2" key="1">
    <citation type="submission" date="2022-07" db="EMBL/GenBank/DDBJ databases">
        <title>The genome of Lyophyllum shimeji provides insight into the initial evolution of ectomycorrhizal fungal genome.</title>
        <authorList>
            <person name="Kobayashi Y."/>
            <person name="Shibata T."/>
            <person name="Hirakawa H."/>
            <person name="Shigenobu S."/>
            <person name="Nishiyama T."/>
            <person name="Yamada A."/>
            <person name="Hasebe M."/>
            <person name="Kawaguchi M."/>
        </authorList>
    </citation>
    <scope>NUCLEOTIDE SEQUENCE</scope>
    <source>
        <strain evidence="2">AT787</strain>
    </source>
</reference>
<sequence>MVFPANDWGDQAEGTDFGNVKGSLPEEDEEDVVFPANDQGDHPEDAESSGIKAIVAGNPETPLPPAVSNAEDASAGDVDEVLFPVNDLGDVDEDEDIVLTLRDAEDLAFPANDLGDQADVANPAPCQLTHPAMAQLRFAAMAHHLHSHRHWTS</sequence>
<keyword evidence="3" id="KW-1185">Reference proteome</keyword>
<dbReference type="Proteomes" id="UP001063166">
    <property type="component" value="Unassembled WGS sequence"/>
</dbReference>
<organism evidence="2 3">
    <name type="scientific">Lyophyllum shimeji</name>
    <name type="common">Hon-shimeji</name>
    <name type="synonym">Tricholoma shimeji</name>
    <dbReference type="NCBI Taxonomy" id="47721"/>
    <lineage>
        <taxon>Eukaryota</taxon>
        <taxon>Fungi</taxon>
        <taxon>Dikarya</taxon>
        <taxon>Basidiomycota</taxon>
        <taxon>Agaricomycotina</taxon>
        <taxon>Agaricomycetes</taxon>
        <taxon>Agaricomycetidae</taxon>
        <taxon>Agaricales</taxon>
        <taxon>Tricholomatineae</taxon>
        <taxon>Lyophyllaceae</taxon>
        <taxon>Lyophyllum</taxon>
    </lineage>
</organism>
<dbReference type="EMBL" id="BRPK01000002">
    <property type="protein sequence ID" value="GLB35708.1"/>
    <property type="molecule type" value="Genomic_DNA"/>
</dbReference>
<proteinExistence type="predicted"/>
<gene>
    <name evidence="2" type="ORF">LshimejAT787_0212730</name>
</gene>